<dbReference type="EMBL" id="MAYW01000295">
    <property type="protein sequence ID" value="ODS30053.1"/>
    <property type="molecule type" value="Genomic_DNA"/>
</dbReference>
<accession>A0A1E3X316</accession>
<evidence type="ECO:0000313" key="2">
    <source>
        <dbReference type="Proteomes" id="UP000094056"/>
    </source>
</evidence>
<organism evidence="1 2">
    <name type="scientific">Candidatus Scalindua rubra</name>
    <dbReference type="NCBI Taxonomy" id="1872076"/>
    <lineage>
        <taxon>Bacteria</taxon>
        <taxon>Pseudomonadati</taxon>
        <taxon>Planctomycetota</taxon>
        <taxon>Candidatus Brocadiia</taxon>
        <taxon>Candidatus Brocadiales</taxon>
        <taxon>Candidatus Scalinduaceae</taxon>
        <taxon>Candidatus Scalindua</taxon>
    </lineage>
</organism>
<gene>
    <name evidence="1" type="ORF">SCARUB_04839</name>
</gene>
<evidence type="ECO:0000313" key="1">
    <source>
        <dbReference type="EMBL" id="ODS30053.1"/>
    </source>
</evidence>
<protein>
    <submittedName>
        <fullName evidence="1">Uncharacterized protein</fullName>
    </submittedName>
</protein>
<reference evidence="1 2" key="1">
    <citation type="submission" date="2016-07" db="EMBL/GenBank/DDBJ databases">
        <title>Draft genome of Scalindua rubra, obtained from a brine-seawater interface in the Red Sea, sheds light on salt adaptation in anammox bacteria.</title>
        <authorList>
            <person name="Speth D.R."/>
            <person name="Lagkouvardos I."/>
            <person name="Wang Y."/>
            <person name="Qian P.-Y."/>
            <person name="Dutilh B.E."/>
            <person name="Jetten M.S."/>
        </authorList>
    </citation>
    <scope>NUCLEOTIDE SEQUENCE [LARGE SCALE GENOMIC DNA]</scope>
    <source>
        <strain evidence="1">BSI-1</strain>
    </source>
</reference>
<proteinExistence type="predicted"/>
<dbReference type="Proteomes" id="UP000094056">
    <property type="component" value="Unassembled WGS sequence"/>
</dbReference>
<name>A0A1E3X316_9BACT</name>
<dbReference type="AlphaFoldDB" id="A0A1E3X316"/>
<sequence>MNRGIFRHGKFKAFLTRGIFKYFFRPVFYKHEDFIHSNFNSILNDFAYKSKYKIKKEFYDIINFWLVLTPEYYFSKIFLKDEKNNCYLNILNNVDNQNGIECAYITQAFVLWHLKQFLSNDTIFKETIGLSFSDFEESINLVFGKENRTLYYLNYYKEKFDLSKLEVDPRDWPIIYVWDICDILFDDTEKMKDMMISWDDDLVVKMNLVRFNTEFFKHHKDWSLEIVND</sequence>
<comment type="caution">
    <text evidence="1">The sequence shown here is derived from an EMBL/GenBank/DDBJ whole genome shotgun (WGS) entry which is preliminary data.</text>
</comment>